<dbReference type="GeneID" id="54469167"/>
<organism evidence="1">
    <name type="scientific">Mytilinidion resinicola</name>
    <dbReference type="NCBI Taxonomy" id="574789"/>
    <lineage>
        <taxon>Eukaryota</taxon>
        <taxon>Fungi</taxon>
        <taxon>Dikarya</taxon>
        <taxon>Ascomycota</taxon>
        <taxon>Pezizomycotina</taxon>
        <taxon>Dothideomycetes</taxon>
        <taxon>Pleosporomycetidae</taxon>
        <taxon>Mytilinidiales</taxon>
        <taxon>Mytilinidiaceae</taxon>
        <taxon>Mytilinidion</taxon>
    </lineage>
</organism>
<name>A0A6A6YF96_9PEZI</name>
<reference evidence="3" key="3">
    <citation type="submission" date="2025-04" db="UniProtKB">
        <authorList>
            <consortium name="RefSeq"/>
        </authorList>
    </citation>
    <scope>IDENTIFICATION</scope>
    <source>
        <strain evidence="3">CBS 304.34</strain>
    </source>
</reference>
<dbReference type="RefSeq" id="XP_033574374.1">
    <property type="nucleotide sequence ID" value="XM_033728274.1"/>
</dbReference>
<evidence type="ECO:0000313" key="3">
    <source>
        <dbReference type="RefSeq" id="XP_033574374.1"/>
    </source>
</evidence>
<dbReference type="Proteomes" id="UP000504636">
    <property type="component" value="Unplaced"/>
</dbReference>
<dbReference type="EMBL" id="MU003705">
    <property type="protein sequence ID" value="KAF2807410.1"/>
    <property type="molecule type" value="Genomic_DNA"/>
</dbReference>
<proteinExistence type="predicted"/>
<evidence type="ECO:0000313" key="2">
    <source>
        <dbReference type="Proteomes" id="UP000504636"/>
    </source>
</evidence>
<reference evidence="1 3" key="1">
    <citation type="journal article" date="2020" name="Stud. Mycol.">
        <title>101 Dothideomycetes genomes: a test case for predicting lifestyles and emergence of pathogens.</title>
        <authorList>
            <person name="Haridas S."/>
            <person name="Albert R."/>
            <person name="Binder M."/>
            <person name="Bloem J."/>
            <person name="Labutti K."/>
            <person name="Salamov A."/>
            <person name="Andreopoulos B."/>
            <person name="Baker S."/>
            <person name="Barry K."/>
            <person name="Bills G."/>
            <person name="Bluhm B."/>
            <person name="Cannon C."/>
            <person name="Castanera R."/>
            <person name="Culley D."/>
            <person name="Daum C."/>
            <person name="Ezra D."/>
            <person name="Gonzalez J."/>
            <person name="Henrissat B."/>
            <person name="Kuo A."/>
            <person name="Liang C."/>
            <person name="Lipzen A."/>
            <person name="Lutzoni F."/>
            <person name="Magnuson J."/>
            <person name="Mondo S."/>
            <person name="Nolan M."/>
            <person name="Ohm R."/>
            <person name="Pangilinan J."/>
            <person name="Park H.-J."/>
            <person name="Ramirez L."/>
            <person name="Alfaro M."/>
            <person name="Sun H."/>
            <person name="Tritt A."/>
            <person name="Yoshinaga Y."/>
            <person name="Zwiers L.-H."/>
            <person name="Turgeon B."/>
            <person name="Goodwin S."/>
            <person name="Spatafora J."/>
            <person name="Crous P."/>
            <person name="Grigoriev I."/>
        </authorList>
    </citation>
    <scope>NUCLEOTIDE SEQUENCE</scope>
    <source>
        <strain evidence="1 3">CBS 304.34</strain>
    </source>
</reference>
<accession>A0A6A6YF96</accession>
<gene>
    <name evidence="1 3" type="ORF">BDZ99DRAFT_573241</name>
</gene>
<keyword evidence="2" id="KW-1185">Reference proteome</keyword>
<evidence type="ECO:0000313" key="1">
    <source>
        <dbReference type="EMBL" id="KAF2807410.1"/>
    </source>
</evidence>
<dbReference type="AlphaFoldDB" id="A0A6A6YF96"/>
<reference evidence="3" key="2">
    <citation type="submission" date="2020-04" db="EMBL/GenBank/DDBJ databases">
        <authorList>
            <consortium name="NCBI Genome Project"/>
        </authorList>
    </citation>
    <scope>NUCLEOTIDE SEQUENCE</scope>
    <source>
        <strain evidence="3">CBS 304.34</strain>
    </source>
</reference>
<sequence>MVYSSLWCPSRIYVCLYPSMLQDHTIIPALCFVYRQVRQEASISFFKRELFKIISLIELEIFKKWLAAAPDFAGSVRHLSFNFKGFSDFTNRWSNEANSNEDTELMERCLNLRTVEIHHSIRLLITQAINIFPVSGITHEQGIVFRCNAPRRLFSL</sequence>
<protein>
    <submittedName>
        <fullName evidence="1 3">Uncharacterized protein</fullName>
    </submittedName>
</protein>